<evidence type="ECO:0000313" key="1">
    <source>
        <dbReference type="EMBL" id="RUO48938.1"/>
    </source>
</evidence>
<dbReference type="InterPro" id="IPR032581">
    <property type="entry name" value="DUF4917"/>
</dbReference>
<dbReference type="Proteomes" id="UP000287330">
    <property type="component" value="Unassembled WGS sequence"/>
</dbReference>
<reference evidence="2" key="1">
    <citation type="journal article" date="2018" name="Front. Microbiol.">
        <title>Genome-Based Analysis Reveals the Taxonomy and Diversity of the Family Idiomarinaceae.</title>
        <authorList>
            <person name="Liu Y."/>
            <person name="Lai Q."/>
            <person name="Shao Z."/>
        </authorList>
    </citation>
    <scope>NUCLEOTIDE SEQUENCE [LARGE SCALE GENOMIC DNA]</scope>
    <source>
        <strain evidence="2">F23</strain>
    </source>
</reference>
<organism evidence="1 2">
    <name type="scientific">Idiomarina fontislapidosi</name>
    <dbReference type="NCBI Taxonomy" id="263723"/>
    <lineage>
        <taxon>Bacteria</taxon>
        <taxon>Pseudomonadati</taxon>
        <taxon>Pseudomonadota</taxon>
        <taxon>Gammaproteobacteria</taxon>
        <taxon>Alteromonadales</taxon>
        <taxon>Idiomarinaceae</taxon>
        <taxon>Idiomarina</taxon>
    </lineage>
</organism>
<protein>
    <submittedName>
        <fullName evidence="1">DUF4917 domain-containing protein</fullName>
    </submittedName>
</protein>
<sequence length="332" mass="38773">MPFEIHSWAEISDRFTDTLLLGNGASIAVDERFHYESLKQHAIEDGLLNEEVQSLFDYFHTEDFELVLRIVWQATNVNKALEIEDEKTEAAYRHVRDCLIAAVRDIHPEHNEVAEKLPSIAAYMKGFYNVISLNYDLIVYWAMMHGNDLDNRHIFKDCFVRSEFDDDWSRFREVYGDIDSCSLVFYPHGNLILARDKIENERKISSQGSNRLLENILEKWQRGSYVPLFVSEGTERQKQKSIQSSYYLNTVYREVLTSFQDSLVVYGWGVGEHDQHILDRVAKSGIDRIAFSVVDNDQAYCNRVNQLIRDNFNEQCEVLFFDARSPNCWVNP</sequence>
<comment type="caution">
    <text evidence="1">The sequence shown here is derived from an EMBL/GenBank/DDBJ whole genome shotgun (WGS) entry which is preliminary data.</text>
</comment>
<dbReference type="OrthoDB" id="828244at2"/>
<dbReference type="RefSeq" id="WP_110576426.1">
    <property type="nucleotide sequence ID" value="NZ_PIPV01000018.1"/>
</dbReference>
<accession>A0A432XJP0</accession>
<keyword evidence="2" id="KW-1185">Reference proteome</keyword>
<name>A0A432XJP0_9GAMM</name>
<proteinExistence type="predicted"/>
<evidence type="ECO:0000313" key="2">
    <source>
        <dbReference type="Proteomes" id="UP000287330"/>
    </source>
</evidence>
<dbReference type="AlphaFoldDB" id="A0A432XJP0"/>
<dbReference type="Pfam" id="PF16263">
    <property type="entry name" value="DUF4917"/>
    <property type="match status" value="1"/>
</dbReference>
<gene>
    <name evidence="1" type="ORF">CWE25_13025</name>
</gene>
<dbReference type="EMBL" id="PIPV01000018">
    <property type="protein sequence ID" value="RUO48938.1"/>
    <property type="molecule type" value="Genomic_DNA"/>
</dbReference>